<dbReference type="InterPro" id="IPR037151">
    <property type="entry name" value="AlkB-like_sf"/>
</dbReference>
<dbReference type="InterPro" id="IPR027450">
    <property type="entry name" value="AlkB-like"/>
</dbReference>
<dbReference type="RefSeq" id="WP_307040045.1">
    <property type="nucleotide sequence ID" value="NZ_JAUSYY010000001.1"/>
</dbReference>
<dbReference type="PANTHER" id="PTHR12463">
    <property type="entry name" value="OXYGENASE-RELATED"/>
    <property type="match status" value="1"/>
</dbReference>
<evidence type="ECO:0000313" key="3">
    <source>
        <dbReference type="Proteomes" id="UP001239083"/>
    </source>
</evidence>
<dbReference type="EMBL" id="JAUSYY010000001">
    <property type="protein sequence ID" value="MDQ0893544.1"/>
    <property type="molecule type" value="Genomic_DNA"/>
</dbReference>
<evidence type="ECO:0000259" key="1">
    <source>
        <dbReference type="PROSITE" id="PS51471"/>
    </source>
</evidence>
<dbReference type="EC" id="1.14.11.33" evidence="2"/>
<sequence length="191" mass="20912">MAMRGVVEQPAGLSYRDDLISAGEEAALLERFARLEVTPLVMHGVPSRRLTRHFGVGYDFDTRGTAEAEPLPEYLLDLRARAAEFSGVAPESFVEALVSCYPPGATIGWHKDVLAFGGVVVGVSLGSACVIRFQRTAAGGERRVFEQPLAPRSAYVLSGAARWTWQHSIPPVAEERWSVTFRQLAERKGAR</sequence>
<organism evidence="2 3">
    <name type="scientific">Agromyces ramosus</name>
    <dbReference type="NCBI Taxonomy" id="33879"/>
    <lineage>
        <taxon>Bacteria</taxon>
        <taxon>Bacillati</taxon>
        <taxon>Actinomycetota</taxon>
        <taxon>Actinomycetes</taxon>
        <taxon>Micrococcales</taxon>
        <taxon>Microbacteriaceae</taxon>
        <taxon>Agromyces</taxon>
    </lineage>
</organism>
<feature type="domain" description="Fe2OG dioxygenase" evidence="1">
    <location>
        <begin position="92"/>
        <end position="185"/>
    </location>
</feature>
<comment type="caution">
    <text evidence="2">The sequence shown here is derived from an EMBL/GenBank/DDBJ whole genome shotgun (WGS) entry which is preliminary data.</text>
</comment>
<dbReference type="InterPro" id="IPR032857">
    <property type="entry name" value="ALKBH4"/>
</dbReference>
<keyword evidence="3" id="KW-1185">Reference proteome</keyword>
<keyword evidence="2" id="KW-0560">Oxidoreductase</keyword>
<dbReference type="SUPFAM" id="SSF51197">
    <property type="entry name" value="Clavaminate synthase-like"/>
    <property type="match status" value="1"/>
</dbReference>
<dbReference type="Gene3D" id="2.60.120.590">
    <property type="entry name" value="Alpha-ketoglutarate-dependent dioxygenase AlkB-like"/>
    <property type="match status" value="1"/>
</dbReference>
<proteinExistence type="predicted"/>
<gene>
    <name evidence="2" type="ORF">QFZ26_001099</name>
</gene>
<reference evidence="2 3" key="1">
    <citation type="submission" date="2023-07" db="EMBL/GenBank/DDBJ databases">
        <title>Comparative genomics of wheat-associated soil bacteria to identify genetic determinants of phenazine resistance.</title>
        <authorList>
            <person name="Mouncey N."/>
        </authorList>
    </citation>
    <scope>NUCLEOTIDE SEQUENCE [LARGE SCALE GENOMIC DNA]</scope>
    <source>
        <strain evidence="2 3">V3I3</strain>
    </source>
</reference>
<protein>
    <submittedName>
        <fullName evidence="2">Alkylated DNA repair protein (DNA oxidative demethylase)</fullName>
        <ecNumber evidence="2">1.14.11.33</ecNumber>
    </submittedName>
</protein>
<dbReference type="Pfam" id="PF13532">
    <property type="entry name" value="2OG-FeII_Oxy_2"/>
    <property type="match status" value="1"/>
</dbReference>
<dbReference type="PROSITE" id="PS51471">
    <property type="entry name" value="FE2OG_OXY"/>
    <property type="match status" value="1"/>
</dbReference>
<dbReference type="PANTHER" id="PTHR12463:SF1">
    <property type="entry name" value="2-OXOGLUTARATE AND FE-DEPENDENT OXYGENASE FAMILY PROTEIN"/>
    <property type="match status" value="1"/>
</dbReference>
<evidence type="ECO:0000313" key="2">
    <source>
        <dbReference type="EMBL" id="MDQ0893544.1"/>
    </source>
</evidence>
<dbReference type="Proteomes" id="UP001239083">
    <property type="component" value="Unassembled WGS sequence"/>
</dbReference>
<accession>A0ABU0R917</accession>
<dbReference type="InterPro" id="IPR005123">
    <property type="entry name" value="Oxoglu/Fe-dep_dioxygenase_dom"/>
</dbReference>
<dbReference type="GO" id="GO:0035516">
    <property type="term" value="F:broad specificity oxidative DNA demethylase activity"/>
    <property type="evidence" value="ECO:0007669"/>
    <property type="project" value="UniProtKB-EC"/>
</dbReference>
<name>A0ABU0R917_9MICO</name>